<feature type="compositionally biased region" description="Basic and acidic residues" evidence="1">
    <location>
        <begin position="257"/>
        <end position="295"/>
    </location>
</feature>
<dbReference type="Pfam" id="PF00651">
    <property type="entry name" value="BTB"/>
    <property type="match status" value="1"/>
</dbReference>
<dbReference type="Gene3D" id="1.25.40.420">
    <property type="match status" value="1"/>
</dbReference>
<protein>
    <submittedName>
        <fullName evidence="3">E3 ubiquitin-protein ligase HECTD1</fullName>
    </submittedName>
</protein>
<evidence type="ECO:0000313" key="4">
    <source>
        <dbReference type="Proteomes" id="UP000009168"/>
    </source>
</evidence>
<dbReference type="PROSITE" id="PS50097">
    <property type="entry name" value="BTB"/>
    <property type="match status" value="1"/>
</dbReference>
<dbReference type="InParanoid" id="I7M0C1"/>
<proteinExistence type="predicted"/>
<dbReference type="Proteomes" id="UP000009168">
    <property type="component" value="Unassembled WGS sequence"/>
</dbReference>
<dbReference type="EMBL" id="GG662853">
    <property type="protein sequence ID" value="EAR87291.2"/>
    <property type="molecule type" value="Genomic_DNA"/>
</dbReference>
<dbReference type="RefSeq" id="XP_001007536.2">
    <property type="nucleotide sequence ID" value="XM_001007536.2"/>
</dbReference>
<keyword evidence="4" id="KW-1185">Reference proteome</keyword>
<dbReference type="AlphaFoldDB" id="I7M0C1"/>
<reference evidence="4" key="1">
    <citation type="journal article" date="2006" name="PLoS Biol.">
        <title>Macronuclear genome sequence of the ciliate Tetrahymena thermophila, a model eukaryote.</title>
        <authorList>
            <person name="Eisen J.A."/>
            <person name="Coyne R.S."/>
            <person name="Wu M."/>
            <person name="Wu D."/>
            <person name="Thiagarajan M."/>
            <person name="Wortman J.R."/>
            <person name="Badger J.H."/>
            <person name="Ren Q."/>
            <person name="Amedeo P."/>
            <person name="Jones K.M."/>
            <person name="Tallon L.J."/>
            <person name="Delcher A.L."/>
            <person name="Salzberg S.L."/>
            <person name="Silva J.C."/>
            <person name="Haas B.J."/>
            <person name="Majoros W.H."/>
            <person name="Farzad M."/>
            <person name="Carlton J.M."/>
            <person name="Smith R.K. Jr."/>
            <person name="Garg J."/>
            <person name="Pearlman R.E."/>
            <person name="Karrer K.M."/>
            <person name="Sun L."/>
            <person name="Manning G."/>
            <person name="Elde N.C."/>
            <person name="Turkewitz A.P."/>
            <person name="Asai D.J."/>
            <person name="Wilkes D.E."/>
            <person name="Wang Y."/>
            <person name="Cai H."/>
            <person name="Collins K."/>
            <person name="Stewart B.A."/>
            <person name="Lee S.R."/>
            <person name="Wilamowska K."/>
            <person name="Weinberg Z."/>
            <person name="Ruzzo W.L."/>
            <person name="Wloga D."/>
            <person name="Gaertig J."/>
            <person name="Frankel J."/>
            <person name="Tsao C.-C."/>
            <person name="Gorovsky M.A."/>
            <person name="Keeling P.J."/>
            <person name="Waller R.F."/>
            <person name="Patron N.J."/>
            <person name="Cherry J.M."/>
            <person name="Stover N.A."/>
            <person name="Krieger C.J."/>
            <person name="del Toro C."/>
            <person name="Ryder H.F."/>
            <person name="Williamson S.C."/>
            <person name="Barbeau R.A."/>
            <person name="Hamilton E.P."/>
            <person name="Orias E."/>
        </authorList>
    </citation>
    <scope>NUCLEOTIDE SEQUENCE [LARGE SCALE GENOMIC DNA]</scope>
    <source>
        <strain evidence="4">SB210</strain>
    </source>
</reference>
<feature type="region of interest" description="Disordered" evidence="1">
    <location>
        <begin position="243"/>
        <end position="302"/>
    </location>
</feature>
<gene>
    <name evidence="3" type="ORF">TTHERM_00056050</name>
</gene>
<feature type="domain" description="BTB" evidence="2">
    <location>
        <begin position="13"/>
        <end position="87"/>
    </location>
</feature>
<accession>I7M0C1</accession>
<dbReference type="InterPro" id="IPR011333">
    <property type="entry name" value="SKP1/BTB/POZ_sf"/>
</dbReference>
<dbReference type="InterPro" id="IPR011705">
    <property type="entry name" value="BACK"/>
</dbReference>
<dbReference type="GeneID" id="7835123"/>
<dbReference type="OrthoDB" id="312225at2759"/>
<dbReference type="PANTHER" id="PTHR47457:SF1">
    <property type="entry name" value="BTB DOMAIN-CONTAINING PROTEIN-RELATED"/>
    <property type="match status" value="1"/>
</dbReference>
<dbReference type="PANTHER" id="PTHR47457">
    <property type="entry name" value="OS05G0345500 PROTEIN"/>
    <property type="match status" value="1"/>
</dbReference>
<dbReference type="Pfam" id="PF07707">
    <property type="entry name" value="BACK"/>
    <property type="match status" value="1"/>
</dbReference>
<sequence length="800" mass="92067">MEIKALALNQFLSDIKLVHSSNEKQKEYLAHKFVLATQSQVFLKILEEHKQVEKIVLAKSIKSAKNQDLLRVQSEEDHLGQILKLVYLSIQNPQQVRDEVVKIVNKNNCFNYYSICQSLGLDKIKIYFGEYIVSNIQKEDDSVNLLLDSIQFQSEEMKQSALDVIVPKFSDFLRSSFLMNELMNLPYEAFKALVQRDDICVNEESDVFNLVYKYILKRESDPEHPSVLKQAQDAKQKAEDLIGEKPNPEEAPQNIEEAPKQEGEEAPKNEGEEAPKQEGEEAQKVEQQENNENKEQPPVQVVSGLDEKVYIMPDNLESQAKERLQNFKLTQEQKKDLLLSIRLGYVSHETLLKYSNMEVFQEFKDIFLQAISSKLNFYDSQEFLNKYQFNLDPRASYQDRVNNLSVAYPNNTSKLNQNSVNHQRTSSINQQFPNHDKNILLNDTIKSENVQATNRAKHSPQQVNNNILQESSRVGAANPYSLIDPKLQLQHPNNNLLSHNNISINPFQGNSALNLPSYNNFQQYQNHQQLPIHQSLYQPSGQLGNNMRPPQHLNQSQQPYPTIQSQFYNNGQENHQNLNITNSSNLKSPTRLPPRQSHGNIEFVYKSDLDDNGVLYYLGTYGKTKPYVNPHVLGQVQAFASTIRAGKIEYFVGREIQNFSTCNEKMSFMGVDLGEDRFIYPTAYTIRNRNSTTYVMLNWVLEASADGSHYIPIDKRIHYDPNDSHFNYTTEREREALKERGASSSYSIDEVSLKRILSDHQLKGFRFFRIVQISKNSHGSDNLSLSGFELYGISYGNSWF</sequence>
<evidence type="ECO:0000259" key="2">
    <source>
        <dbReference type="PROSITE" id="PS50097"/>
    </source>
</evidence>
<name>I7M0C1_TETTS</name>
<dbReference type="STRING" id="312017.I7M0C1"/>
<dbReference type="eggNOG" id="KOG4276">
    <property type="taxonomic scope" value="Eukaryota"/>
</dbReference>
<evidence type="ECO:0000256" key="1">
    <source>
        <dbReference type="SAM" id="MobiDB-lite"/>
    </source>
</evidence>
<evidence type="ECO:0000313" key="3">
    <source>
        <dbReference type="EMBL" id="EAR87291.2"/>
    </source>
</evidence>
<dbReference type="Gene3D" id="3.30.710.10">
    <property type="entry name" value="Potassium Channel Kv1.1, Chain A"/>
    <property type="match status" value="1"/>
</dbReference>
<dbReference type="InterPro" id="IPR000210">
    <property type="entry name" value="BTB/POZ_dom"/>
</dbReference>
<dbReference type="KEGG" id="tet:TTHERM_00056050"/>
<organism evidence="3 4">
    <name type="scientific">Tetrahymena thermophila (strain SB210)</name>
    <dbReference type="NCBI Taxonomy" id="312017"/>
    <lineage>
        <taxon>Eukaryota</taxon>
        <taxon>Sar</taxon>
        <taxon>Alveolata</taxon>
        <taxon>Ciliophora</taxon>
        <taxon>Intramacronucleata</taxon>
        <taxon>Oligohymenophorea</taxon>
        <taxon>Hymenostomatida</taxon>
        <taxon>Tetrahymenina</taxon>
        <taxon>Tetrahymenidae</taxon>
        <taxon>Tetrahymena</taxon>
    </lineage>
</organism>